<keyword evidence="2" id="KW-0812">Transmembrane</keyword>
<dbReference type="Proteomes" id="UP000756346">
    <property type="component" value="Unassembled WGS sequence"/>
</dbReference>
<name>A0A9P9BT87_9PEZI</name>
<sequence>MGRLTFKPTTTQQSGVQMPSATDVHRARRPPSTPKLSRHSAHSTGRTTGPALALLAIVSCAQKSQGAAAAAAARGTRCAVSGFSRPLSSRSNLADPERSSDTAETADGFATFANVVFSLGILTTWTWLLLVFLPRSLVVFIFSISLVRNTGLKLRTEPCFAFSFPLTNEAPSYTCEQEISRVDEDRCVWVWQTLIRQSLVRSSMK</sequence>
<dbReference type="EMBL" id="JAGTJQ010000003">
    <property type="protein sequence ID" value="KAH7035237.1"/>
    <property type="molecule type" value="Genomic_DNA"/>
</dbReference>
<keyword evidence="4" id="KW-1185">Reference proteome</keyword>
<dbReference type="GeneID" id="70182765"/>
<comment type="caution">
    <text evidence="3">The sequence shown here is derived from an EMBL/GenBank/DDBJ whole genome shotgun (WGS) entry which is preliminary data.</text>
</comment>
<feature type="compositionally biased region" description="Polar residues" evidence="1">
    <location>
        <begin position="7"/>
        <end position="20"/>
    </location>
</feature>
<evidence type="ECO:0000256" key="2">
    <source>
        <dbReference type="SAM" id="Phobius"/>
    </source>
</evidence>
<gene>
    <name evidence="3" type="ORF">B0I36DRAFT_317925</name>
</gene>
<evidence type="ECO:0000256" key="1">
    <source>
        <dbReference type="SAM" id="MobiDB-lite"/>
    </source>
</evidence>
<evidence type="ECO:0000313" key="3">
    <source>
        <dbReference type="EMBL" id="KAH7035237.1"/>
    </source>
</evidence>
<keyword evidence="2" id="KW-0472">Membrane</keyword>
<feature type="transmembrane region" description="Helical" evidence="2">
    <location>
        <begin position="125"/>
        <end position="147"/>
    </location>
</feature>
<keyword evidence="2" id="KW-1133">Transmembrane helix</keyword>
<proteinExistence type="predicted"/>
<dbReference type="RefSeq" id="XP_046015330.1">
    <property type="nucleotide sequence ID" value="XM_046153219.1"/>
</dbReference>
<protein>
    <submittedName>
        <fullName evidence="3">Uncharacterized protein</fullName>
    </submittedName>
</protein>
<dbReference type="AlphaFoldDB" id="A0A9P9BT87"/>
<reference evidence="3" key="1">
    <citation type="journal article" date="2021" name="Nat. Commun.">
        <title>Genetic determinants of endophytism in the Arabidopsis root mycobiome.</title>
        <authorList>
            <person name="Mesny F."/>
            <person name="Miyauchi S."/>
            <person name="Thiergart T."/>
            <person name="Pickel B."/>
            <person name="Atanasova L."/>
            <person name="Karlsson M."/>
            <person name="Huettel B."/>
            <person name="Barry K.W."/>
            <person name="Haridas S."/>
            <person name="Chen C."/>
            <person name="Bauer D."/>
            <person name="Andreopoulos W."/>
            <person name="Pangilinan J."/>
            <person name="LaButti K."/>
            <person name="Riley R."/>
            <person name="Lipzen A."/>
            <person name="Clum A."/>
            <person name="Drula E."/>
            <person name="Henrissat B."/>
            <person name="Kohler A."/>
            <person name="Grigoriev I.V."/>
            <person name="Martin F.M."/>
            <person name="Hacquard S."/>
        </authorList>
    </citation>
    <scope>NUCLEOTIDE SEQUENCE</scope>
    <source>
        <strain evidence="3">MPI-CAGE-CH-0230</strain>
    </source>
</reference>
<accession>A0A9P9BT87</accession>
<evidence type="ECO:0000313" key="4">
    <source>
        <dbReference type="Proteomes" id="UP000756346"/>
    </source>
</evidence>
<organism evidence="3 4">
    <name type="scientific">Microdochium trichocladiopsis</name>
    <dbReference type="NCBI Taxonomy" id="1682393"/>
    <lineage>
        <taxon>Eukaryota</taxon>
        <taxon>Fungi</taxon>
        <taxon>Dikarya</taxon>
        <taxon>Ascomycota</taxon>
        <taxon>Pezizomycotina</taxon>
        <taxon>Sordariomycetes</taxon>
        <taxon>Xylariomycetidae</taxon>
        <taxon>Xylariales</taxon>
        <taxon>Microdochiaceae</taxon>
        <taxon>Microdochium</taxon>
    </lineage>
</organism>
<feature type="region of interest" description="Disordered" evidence="1">
    <location>
        <begin position="1"/>
        <end position="46"/>
    </location>
</feature>